<dbReference type="EMBL" id="SHNO01000001">
    <property type="protein sequence ID" value="MCX2976183.1"/>
    <property type="molecule type" value="Genomic_DNA"/>
</dbReference>
<evidence type="ECO:0000256" key="4">
    <source>
        <dbReference type="ARBA" id="ARBA00022989"/>
    </source>
</evidence>
<dbReference type="InterPro" id="IPR016174">
    <property type="entry name" value="Di-haem_cyt_TM"/>
</dbReference>
<keyword evidence="9" id="KW-1185">Reference proteome</keyword>
<dbReference type="InterPro" id="IPR011577">
    <property type="entry name" value="Cyt_b561_bac/Ni-Hgenase"/>
</dbReference>
<evidence type="ECO:0000256" key="3">
    <source>
        <dbReference type="ARBA" id="ARBA00022692"/>
    </source>
</evidence>
<evidence type="ECO:0000259" key="7">
    <source>
        <dbReference type="Pfam" id="PF01292"/>
    </source>
</evidence>
<feature type="transmembrane region" description="Helical" evidence="6">
    <location>
        <begin position="21"/>
        <end position="37"/>
    </location>
</feature>
<keyword evidence="3 6" id="KW-0812">Transmembrane</keyword>
<dbReference type="Gene3D" id="1.20.950.20">
    <property type="entry name" value="Transmembrane di-heme cytochromes, Chain C"/>
    <property type="match status" value="1"/>
</dbReference>
<evidence type="ECO:0000256" key="6">
    <source>
        <dbReference type="SAM" id="Phobius"/>
    </source>
</evidence>
<reference evidence="8" key="1">
    <citation type="submission" date="2019-02" db="EMBL/GenBank/DDBJ databases">
        <authorList>
            <person name="Li S.-H."/>
        </authorList>
    </citation>
    <scope>NUCLEOTIDE SEQUENCE</scope>
    <source>
        <strain evidence="8">IMCC11814</strain>
    </source>
</reference>
<dbReference type="Pfam" id="PF01292">
    <property type="entry name" value="Ni_hydr_CYTB"/>
    <property type="match status" value="1"/>
</dbReference>
<dbReference type="SUPFAM" id="SSF81342">
    <property type="entry name" value="Transmembrane di-heme cytochromes"/>
    <property type="match status" value="1"/>
</dbReference>
<name>A0ABT3T1N8_9GAMM</name>
<accession>A0ABT3T1N8</accession>
<evidence type="ECO:0000256" key="2">
    <source>
        <dbReference type="ARBA" id="ARBA00022475"/>
    </source>
</evidence>
<comment type="caution">
    <text evidence="8">The sequence shown here is derived from an EMBL/GenBank/DDBJ whole genome shotgun (WGS) entry which is preliminary data.</text>
</comment>
<dbReference type="PANTHER" id="PTHR30485:SF2">
    <property type="entry name" value="BLL0597 PROTEIN"/>
    <property type="match status" value="1"/>
</dbReference>
<dbReference type="InterPro" id="IPR051542">
    <property type="entry name" value="Hydrogenase_cytochrome"/>
</dbReference>
<evidence type="ECO:0000256" key="1">
    <source>
        <dbReference type="ARBA" id="ARBA00004651"/>
    </source>
</evidence>
<evidence type="ECO:0000313" key="8">
    <source>
        <dbReference type="EMBL" id="MCX2976183.1"/>
    </source>
</evidence>
<dbReference type="Proteomes" id="UP001143304">
    <property type="component" value="Unassembled WGS sequence"/>
</dbReference>
<feature type="domain" description="Cytochrome b561 bacterial/Ni-hydrogenase" evidence="7">
    <location>
        <begin position="15"/>
        <end position="183"/>
    </location>
</feature>
<feature type="transmembrane region" description="Helical" evidence="6">
    <location>
        <begin position="198"/>
        <end position="218"/>
    </location>
</feature>
<proteinExistence type="predicted"/>
<feature type="transmembrane region" description="Helical" evidence="6">
    <location>
        <begin position="99"/>
        <end position="120"/>
    </location>
</feature>
<feature type="transmembrane region" description="Helical" evidence="6">
    <location>
        <begin position="49"/>
        <end position="65"/>
    </location>
</feature>
<gene>
    <name evidence="8" type="ORF">EYC82_02285</name>
</gene>
<keyword evidence="2" id="KW-1003">Cell membrane</keyword>
<evidence type="ECO:0000313" key="9">
    <source>
        <dbReference type="Proteomes" id="UP001143304"/>
    </source>
</evidence>
<sequence>MNSLPGKTARRRPLWDIPTRVFHWAVVCLLPLSWWSAEQQRFEVHQWLGYTLLVLVLSRILWGIVGSRHSRFADFLVGPAEVKRYLQGGGARSRGHNPLGGWSVMLLLTLLLAQAVSGLFNSDDILFSGPLYYWVNSDVQSAMGVIHEVVFNILLALVSLHICVVCFYQLHRREKLIQAMIAGSASGKEGLAPVVSKWRLVPIVLLVSCGLWLLIAQAPGPVYLGF</sequence>
<feature type="transmembrane region" description="Helical" evidence="6">
    <location>
        <begin position="149"/>
        <end position="170"/>
    </location>
</feature>
<dbReference type="PANTHER" id="PTHR30485">
    <property type="entry name" value="NI/FE-HYDROGENASE 1 B-TYPE CYTOCHROME SUBUNIT"/>
    <property type="match status" value="1"/>
</dbReference>
<keyword evidence="4 6" id="KW-1133">Transmembrane helix</keyword>
<protein>
    <submittedName>
        <fullName evidence="8">Hydrogenase</fullName>
    </submittedName>
</protein>
<dbReference type="RefSeq" id="WP_279247938.1">
    <property type="nucleotide sequence ID" value="NZ_SHNO01000001.1"/>
</dbReference>
<comment type="subcellular location">
    <subcellularLocation>
        <location evidence="1">Cell membrane</location>
        <topology evidence="1">Multi-pass membrane protein</topology>
    </subcellularLocation>
</comment>
<keyword evidence="5 6" id="KW-0472">Membrane</keyword>
<evidence type="ECO:0000256" key="5">
    <source>
        <dbReference type="ARBA" id="ARBA00023136"/>
    </source>
</evidence>
<organism evidence="8 9">
    <name type="scientific">Candidatus Marimicrobium litorale</name>
    <dbReference type="NCBI Taxonomy" id="2518991"/>
    <lineage>
        <taxon>Bacteria</taxon>
        <taxon>Pseudomonadati</taxon>
        <taxon>Pseudomonadota</taxon>
        <taxon>Gammaproteobacteria</taxon>
        <taxon>Cellvibrionales</taxon>
        <taxon>Halieaceae</taxon>
        <taxon>Marimicrobium</taxon>
    </lineage>
</organism>